<dbReference type="Proteomes" id="UP001396898">
    <property type="component" value="Unassembled WGS sequence"/>
</dbReference>
<feature type="chain" id="PRO_5047167827" evidence="2">
    <location>
        <begin position="22"/>
        <end position="175"/>
    </location>
</feature>
<reference evidence="3 4" key="1">
    <citation type="submission" date="2023-01" db="EMBL/GenBank/DDBJ databases">
        <title>Analysis of 21 Apiospora genomes using comparative genomics revels a genus with tremendous synthesis potential of carbohydrate active enzymes and secondary metabolites.</title>
        <authorList>
            <person name="Sorensen T."/>
        </authorList>
    </citation>
    <scope>NUCLEOTIDE SEQUENCE [LARGE SCALE GENOMIC DNA]</scope>
    <source>
        <strain evidence="3 4">CBS 20057</strain>
    </source>
</reference>
<feature type="compositionally biased region" description="Basic and acidic residues" evidence="1">
    <location>
        <begin position="109"/>
        <end position="122"/>
    </location>
</feature>
<feature type="signal peptide" evidence="2">
    <location>
        <begin position="1"/>
        <end position="21"/>
    </location>
</feature>
<protein>
    <submittedName>
        <fullName evidence="3">Uncharacterized protein</fullName>
    </submittedName>
</protein>
<keyword evidence="4" id="KW-1185">Reference proteome</keyword>
<evidence type="ECO:0000313" key="4">
    <source>
        <dbReference type="Proteomes" id="UP001396898"/>
    </source>
</evidence>
<organism evidence="3 4">
    <name type="scientific">Apiospora marii</name>
    <dbReference type="NCBI Taxonomy" id="335849"/>
    <lineage>
        <taxon>Eukaryota</taxon>
        <taxon>Fungi</taxon>
        <taxon>Dikarya</taxon>
        <taxon>Ascomycota</taxon>
        <taxon>Pezizomycotina</taxon>
        <taxon>Sordariomycetes</taxon>
        <taxon>Xylariomycetidae</taxon>
        <taxon>Amphisphaeriales</taxon>
        <taxon>Apiosporaceae</taxon>
        <taxon>Apiospora</taxon>
    </lineage>
</organism>
<comment type="caution">
    <text evidence="3">The sequence shown here is derived from an EMBL/GenBank/DDBJ whole genome shotgun (WGS) entry which is preliminary data.</text>
</comment>
<evidence type="ECO:0000256" key="2">
    <source>
        <dbReference type="SAM" id="SignalP"/>
    </source>
</evidence>
<proteinExistence type="predicted"/>
<name>A0ABR1R0S5_9PEZI</name>
<feature type="compositionally biased region" description="Basic and acidic residues" evidence="1">
    <location>
        <begin position="71"/>
        <end position="98"/>
    </location>
</feature>
<sequence length="175" mass="19303">MQFTTQLVSLLLLASPALISAAPAAEPINGDLLAARSAEDYGAAATEFDFTKRAVEVLFARDGETCNARRPGNDDKDGQKKYDDNKKKMSEATKKAHEGQSACPSSSRGDFDKSKDEKKRKDIKKKCLDGYRKCVKERKNANKACEHMGGTVDAGHKTAVKVCEEQRDYWNAKKP</sequence>
<keyword evidence="2" id="KW-0732">Signal</keyword>
<dbReference type="EMBL" id="JAQQWI010000024">
    <property type="protein sequence ID" value="KAK7994305.1"/>
    <property type="molecule type" value="Genomic_DNA"/>
</dbReference>
<evidence type="ECO:0000256" key="1">
    <source>
        <dbReference type="SAM" id="MobiDB-lite"/>
    </source>
</evidence>
<accession>A0ABR1R0S5</accession>
<evidence type="ECO:0000313" key="3">
    <source>
        <dbReference type="EMBL" id="KAK7994305.1"/>
    </source>
</evidence>
<gene>
    <name evidence="3" type="ORF">PG991_015893</name>
</gene>
<feature type="region of interest" description="Disordered" evidence="1">
    <location>
        <begin position="65"/>
        <end position="122"/>
    </location>
</feature>